<sequence length="137" mass="16390">MKNLLLLFTLLAFSYTFVSAAGYREKREILLKKDEQKNIFVKYDNKKKLLSFRWTLYTDGALVIFKSYDRIVGQNILHLRDKSQSFRVELMPKGAKYGNMAYMLIKFKEFKEASNEALFEIFLFDDKRYIELEELKK</sequence>
<evidence type="ECO:0000313" key="2">
    <source>
        <dbReference type="EMBL" id="ABB44135.1"/>
    </source>
</evidence>
<accession>Q30S96</accession>
<keyword evidence="1" id="KW-0732">Signal</keyword>
<keyword evidence="3" id="KW-1185">Reference proteome</keyword>
<name>Q30S96_SULDN</name>
<feature type="signal peptide" evidence="1">
    <location>
        <begin position="1"/>
        <end position="20"/>
    </location>
</feature>
<protein>
    <submittedName>
        <fullName evidence="2">Uncharacterized protein</fullName>
    </submittedName>
</protein>
<evidence type="ECO:0000313" key="3">
    <source>
        <dbReference type="Proteomes" id="UP000002714"/>
    </source>
</evidence>
<proteinExistence type="predicted"/>
<reference evidence="2 3" key="1">
    <citation type="journal article" date="2008" name="Appl. Environ. Microbiol.">
        <title>Genome of the epsilonproteobacterial chemolithoautotroph Sulfurimonas denitrificans.</title>
        <authorList>
            <person name="Sievert S.M."/>
            <person name="Scott K.M."/>
            <person name="Klotz M.G."/>
            <person name="Chain P.S.G."/>
            <person name="Hauser L.J."/>
            <person name="Hemp J."/>
            <person name="Huegler M."/>
            <person name="Land M."/>
            <person name="Lapidus A."/>
            <person name="Larimer F.W."/>
            <person name="Lucas S."/>
            <person name="Malfatti S.A."/>
            <person name="Meyer F."/>
            <person name="Paulsen I.T."/>
            <person name="Ren Q."/>
            <person name="Simon J."/>
            <person name="Bailey K."/>
            <person name="Diaz E."/>
            <person name="Fitzpatrick K.A."/>
            <person name="Glover B."/>
            <person name="Gwatney N."/>
            <person name="Korajkic A."/>
            <person name="Long A."/>
            <person name="Mobberley J.M."/>
            <person name="Pantry S.N."/>
            <person name="Pazder G."/>
            <person name="Peterson S."/>
            <person name="Quintanilla J.D."/>
            <person name="Sprinkle R."/>
            <person name="Stephens J."/>
            <person name="Thomas P."/>
            <person name="Vaughn R."/>
            <person name="Weber M.J."/>
            <person name="Wooten L.L."/>
        </authorList>
    </citation>
    <scope>NUCLEOTIDE SEQUENCE [LARGE SCALE GENOMIC DNA]</scope>
    <source>
        <strain evidence="3">ATCC 33889 / DSM 1251</strain>
    </source>
</reference>
<dbReference type="HOGENOM" id="CLU_134899_2_0_7"/>
<dbReference type="Proteomes" id="UP000002714">
    <property type="component" value="Chromosome"/>
</dbReference>
<dbReference type="EMBL" id="CP000153">
    <property type="protein sequence ID" value="ABB44135.1"/>
    <property type="molecule type" value="Genomic_DNA"/>
</dbReference>
<dbReference type="KEGG" id="tdn:Suden_0857"/>
<organism evidence="2 3">
    <name type="scientific">Sulfurimonas denitrificans (strain ATCC 33889 / DSM 1251)</name>
    <name type="common">Thiomicrospira denitrificans (strain ATCC 33889 / DSM 1251)</name>
    <dbReference type="NCBI Taxonomy" id="326298"/>
    <lineage>
        <taxon>Bacteria</taxon>
        <taxon>Pseudomonadati</taxon>
        <taxon>Campylobacterota</taxon>
        <taxon>Epsilonproteobacteria</taxon>
        <taxon>Campylobacterales</taxon>
        <taxon>Sulfurimonadaceae</taxon>
        <taxon>Sulfurimonas</taxon>
    </lineage>
</organism>
<dbReference type="STRING" id="326298.Suden_0857"/>
<dbReference type="RefSeq" id="WP_011372487.1">
    <property type="nucleotide sequence ID" value="NC_007575.1"/>
</dbReference>
<gene>
    <name evidence="2" type="ordered locus">Suden_0857</name>
</gene>
<dbReference type="AlphaFoldDB" id="Q30S96"/>
<evidence type="ECO:0000256" key="1">
    <source>
        <dbReference type="SAM" id="SignalP"/>
    </source>
</evidence>
<feature type="chain" id="PRO_5005694667" evidence="1">
    <location>
        <begin position="21"/>
        <end position="137"/>
    </location>
</feature>
<dbReference type="OrthoDB" id="5334558at2"/>